<comment type="caution">
    <text evidence="5">The sequence shown here is derived from an EMBL/GenBank/DDBJ whole genome shotgun (WGS) entry which is preliminary data.</text>
</comment>
<dbReference type="PANTHER" id="PTHR44688">
    <property type="entry name" value="DNA-BINDING TRANSCRIPTIONAL ACTIVATOR DEVR_DOSR"/>
    <property type="match status" value="1"/>
</dbReference>
<dbReference type="EMBL" id="LRPC01000012">
    <property type="protein sequence ID" value="KYG75566.1"/>
    <property type="molecule type" value="Genomic_DNA"/>
</dbReference>
<reference evidence="5 6" key="1">
    <citation type="submission" date="2016-01" db="EMBL/GenBank/DDBJ databases">
        <title>Genome sequencing of Roseivirga spongicola UST030701-084.</title>
        <authorList>
            <person name="Selvaratnam C."/>
            <person name="Thevarajoo S."/>
            <person name="Goh K.M."/>
            <person name="Ee R."/>
            <person name="Chan K.-G."/>
            <person name="Chong C.S."/>
        </authorList>
    </citation>
    <scope>NUCLEOTIDE SEQUENCE [LARGE SCALE GENOMIC DNA]</scope>
    <source>
        <strain evidence="5 6">UST030701-084</strain>
    </source>
</reference>
<proteinExistence type="predicted"/>
<evidence type="ECO:0000256" key="2">
    <source>
        <dbReference type="ARBA" id="ARBA00023125"/>
    </source>
</evidence>
<name>A0A150XA46_9BACT</name>
<keyword evidence="2" id="KW-0238">DNA-binding</keyword>
<evidence type="ECO:0000259" key="4">
    <source>
        <dbReference type="PROSITE" id="PS50043"/>
    </source>
</evidence>
<dbReference type="OrthoDB" id="9797341at2"/>
<dbReference type="InterPro" id="IPR016032">
    <property type="entry name" value="Sig_transdc_resp-reg_C-effctor"/>
</dbReference>
<protein>
    <recommendedName>
        <fullName evidence="4">HTH luxR-type domain-containing protein</fullName>
    </recommendedName>
</protein>
<dbReference type="Proteomes" id="UP000075606">
    <property type="component" value="Unassembled WGS sequence"/>
</dbReference>
<accession>A0A150XA46</accession>
<dbReference type="GO" id="GO:0003677">
    <property type="term" value="F:DNA binding"/>
    <property type="evidence" value="ECO:0007669"/>
    <property type="project" value="UniProtKB-KW"/>
</dbReference>
<dbReference type="PANTHER" id="PTHR44688:SF16">
    <property type="entry name" value="DNA-BINDING TRANSCRIPTIONAL ACTIVATOR DEVR_DOSR"/>
    <property type="match status" value="1"/>
</dbReference>
<evidence type="ECO:0000256" key="1">
    <source>
        <dbReference type="ARBA" id="ARBA00023015"/>
    </source>
</evidence>
<gene>
    <name evidence="5" type="ORF">AWW68_06935</name>
</gene>
<dbReference type="Gene3D" id="1.10.10.10">
    <property type="entry name" value="Winged helix-like DNA-binding domain superfamily/Winged helix DNA-binding domain"/>
    <property type="match status" value="1"/>
</dbReference>
<organism evidence="5 6">
    <name type="scientific">Roseivirga spongicola</name>
    <dbReference type="NCBI Taxonomy" id="333140"/>
    <lineage>
        <taxon>Bacteria</taxon>
        <taxon>Pseudomonadati</taxon>
        <taxon>Bacteroidota</taxon>
        <taxon>Cytophagia</taxon>
        <taxon>Cytophagales</taxon>
        <taxon>Roseivirgaceae</taxon>
        <taxon>Roseivirga</taxon>
    </lineage>
</organism>
<dbReference type="PROSITE" id="PS00622">
    <property type="entry name" value="HTH_LUXR_1"/>
    <property type="match status" value="1"/>
</dbReference>
<keyword evidence="6" id="KW-1185">Reference proteome</keyword>
<evidence type="ECO:0000313" key="5">
    <source>
        <dbReference type="EMBL" id="KYG75566.1"/>
    </source>
</evidence>
<evidence type="ECO:0000256" key="3">
    <source>
        <dbReference type="ARBA" id="ARBA00023163"/>
    </source>
</evidence>
<dbReference type="PROSITE" id="PS50043">
    <property type="entry name" value="HTH_LUXR_2"/>
    <property type="match status" value="1"/>
</dbReference>
<dbReference type="SUPFAM" id="SSF46894">
    <property type="entry name" value="C-terminal effector domain of the bipartite response regulators"/>
    <property type="match status" value="1"/>
</dbReference>
<dbReference type="GO" id="GO:0006355">
    <property type="term" value="P:regulation of DNA-templated transcription"/>
    <property type="evidence" value="ECO:0007669"/>
    <property type="project" value="InterPro"/>
</dbReference>
<dbReference type="CDD" id="cd06170">
    <property type="entry name" value="LuxR_C_like"/>
    <property type="match status" value="1"/>
</dbReference>
<evidence type="ECO:0000313" key="6">
    <source>
        <dbReference type="Proteomes" id="UP000075606"/>
    </source>
</evidence>
<dbReference type="AlphaFoldDB" id="A0A150XA46"/>
<sequence>MNAVQINEQFTDREFEIISLMAEGASAKEIANHLFVSINTVTTHRKNILGKTTAPNTTALVAKCIRLGWI</sequence>
<dbReference type="InterPro" id="IPR036388">
    <property type="entry name" value="WH-like_DNA-bd_sf"/>
</dbReference>
<keyword evidence="3" id="KW-0804">Transcription</keyword>
<dbReference type="InterPro" id="IPR000792">
    <property type="entry name" value="Tscrpt_reg_LuxR_C"/>
</dbReference>
<dbReference type="PRINTS" id="PR00038">
    <property type="entry name" value="HTHLUXR"/>
</dbReference>
<feature type="domain" description="HTH luxR-type" evidence="4">
    <location>
        <begin position="3"/>
        <end position="68"/>
    </location>
</feature>
<dbReference type="Pfam" id="PF00196">
    <property type="entry name" value="GerE"/>
    <property type="match status" value="1"/>
</dbReference>
<dbReference type="SMART" id="SM00421">
    <property type="entry name" value="HTH_LUXR"/>
    <property type="match status" value="1"/>
</dbReference>
<dbReference type="RefSeq" id="WP_068219041.1">
    <property type="nucleotide sequence ID" value="NZ_CP139724.1"/>
</dbReference>
<keyword evidence="1" id="KW-0805">Transcription regulation</keyword>
<dbReference type="STRING" id="333140.AWW68_06935"/>